<evidence type="ECO:0000259" key="1">
    <source>
        <dbReference type="Pfam" id="PF00561"/>
    </source>
</evidence>
<proteinExistence type="predicted"/>
<dbReference type="Proteomes" id="UP000766336">
    <property type="component" value="Unassembled WGS sequence"/>
</dbReference>
<evidence type="ECO:0000313" key="3">
    <source>
        <dbReference type="Proteomes" id="UP000766336"/>
    </source>
</evidence>
<dbReference type="GO" id="GO:0016787">
    <property type="term" value="F:hydrolase activity"/>
    <property type="evidence" value="ECO:0007669"/>
    <property type="project" value="UniProtKB-KW"/>
</dbReference>
<accession>A0ABS5QGX4</accession>
<feature type="domain" description="AB hydrolase-1" evidence="1">
    <location>
        <begin position="24"/>
        <end position="256"/>
    </location>
</feature>
<keyword evidence="2" id="KW-0378">Hydrolase</keyword>
<evidence type="ECO:0000313" key="2">
    <source>
        <dbReference type="EMBL" id="MBS7812941.1"/>
    </source>
</evidence>
<gene>
    <name evidence="2" type="ORF">KHU32_18475</name>
</gene>
<comment type="caution">
    <text evidence="2">The sequence shown here is derived from an EMBL/GenBank/DDBJ whole genome shotgun (WGS) entry which is preliminary data.</text>
</comment>
<reference evidence="2 3" key="1">
    <citation type="submission" date="2021-05" db="EMBL/GenBank/DDBJ databases">
        <title>Roseococcus sp. XZZS9, whole genome shotgun sequencing project.</title>
        <authorList>
            <person name="Zhao G."/>
            <person name="Shen L."/>
        </authorList>
    </citation>
    <scope>NUCLEOTIDE SEQUENCE [LARGE SCALE GENOMIC DNA]</scope>
    <source>
        <strain evidence="2 3">XZZS9</strain>
    </source>
</reference>
<sequence>MVLRFVETPQAVIAVEEHGPAEAPPVLLLHGFPYSARSYDAVAPLLAEAGHRVLVPHLRGYGRTQLRPGVMRSGAQGALGADLLALMDALAIPSAVLAGYDWGGRAACVVAALHPERCAGLVSCTGYNIQDIARSAEPAAPEREMRHWYQYYFHGERGARGLAENRRELGRLLWQQWSPDWHFVSADFAASAFHWNNDDYVPVVIHSYRHRFGLVAGDPAHDAIEAALAQLPPITVPSIDLHGASDGVNPPPSKASSRFTGPFERRILPRVGHNPPQEAPEAFARAVLDLAG</sequence>
<dbReference type="InterPro" id="IPR050266">
    <property type="entry name" value="AB_hydrolase_sf"/>
</dbReference>
<dbReference type="PRINTS" id="PR00412">
    <property type="entry name" value="EPOXHYDRLASE"/>
</dbReference>
<dbReference type="Pfam" id="PF00561">
    <property type="entry name" value="Abhydrolase_1"/>
    <property type="match status" value="1"/>
</dbReference>
<dbReference type="Gene3D" id="3.40.50.1820">
    <property type="entry name" value="alpha/beta hydrolase"/>
    <property type="match status" value="1"/>
</dbReference>
<dbReference type="RefSeq" id="WP_213671649.1">
    <property type="nucleotide sequence ID" value="NZ_JAHCDA010000004.1"/>
</dbReference>
<name>A0ABS5QGX4_9PROT</name>
<dbReference type="InterPro" id="IPR000639">
    <property type="entry name" value="Epox_hydrolase-like"/>
</dbReference>
<dbReference type="InterPro" id="IPR000073">
    <property type="entry name" value="AB_hydrolase_1"/>
</dbReference>
<dbReference type="InterPro" id="IPR029058">
    <property type="entry name" value="AB_hydrolase_fold"/>
</dbReference>
<protein>
    <submittedName>
        <fullName evidence="2">Alpha/beta hydrolase</fullName>
    </submittedName>
</protein>
<organism evidence="2 3">
    <name type="scientific">Roseococcus pinisoli</name>
    <dbReference type="NCBI Taxonomy" id="2835040"/>
    <lineage>
        <taxon>Bacteria</taxon>
        <taxon>Pseudomonadati</taxon>
        <taxon>Pseudomonadota</taxon>
        <taxon>Alphaproteobacteria</taxon>
        <taxon>Acetobacterales</taxon>
        <taxon>Roseomonadaceae</taxon>
        <taxon>Roseococcus</taxon>
    </lineage>
</organism>
<dbReference type="SUPFAM" id="SSF53474">
    <property type="entry name" value="alpha/beta-Hydrolases"/>
    <property type="match status" value="1"/>
</dbReference>
<dbReference type="EMBL" id="JAHCDA010000004">
    <property type="protein sequence ID" value="MBS7812941.1"/>
    <property type="molecule type" value="Genomic_DNA"/>
</dbReference>
<dbReference type="PANTHER" id="PTHR43798:SF33">
    <property type="entry name" value="HYDROLASE, PUTATIVE (AFU_ORTHOLOGUE AFUA_2G14860)-RELATED"/>
    <property type="match status" value="1"/>
</dbReference>
<dbReference type="PANTHER" id="PTHR43798">
    <property type="entry name" value="MONOACYLGLYCEROL LIPASE"/>
    <property type="match status" value="1"/>
</dbReference>
<keyword evidence="3" id="KW-1185">Reference proteome</keyword>